<gene>
    <name evidence="2" type="ORF">H8716_15200</name>
</gene>
<evidence type="ECO:0000256" key="1">
    <source>
        <dbReference type="SAM" id="Phobius"/>
    </source>
</evidence>
<feature type="transmembrane region" description="Helical" evidence="1">
    <location>
        <begin position="6"/>
        <end position="23"/>
    </location>
</feature>
<comment type="caution">
    <text evidence="2">The sequence shown here is derived from an EMBL/GenBank/DDBJ whole genome shotgun (WGS) entry which is preliminary data.</text>
</comment>
<evidence type="ECO:0000313" key="3">
    <source>
        <dbReference type="Proteomes" id="UP000657421"/>
    </source>
</evidence>
<keyword evidence="1" id="KW-0812">Transmembrane</keyword>
<sequence>MTKRSIIVIVTLLIGIGIGVIVYNKWNSPERALVETIIDVHKDGMDGLEKHLTDQNIELIKNIQDISEDNAISNLLSAKSTDFIVRFLKSKVSEMDWSVVEITKEEESSEAILGFKYKDMFTGTIGIKMEKVKGKWLISAIGDFSVEEVK</sequence>
<dbReference type="RefSeq" id="WP_249309861.1">
    <property type="nucleotide sequence ID" value="NZ_JACRSZ010000021.1"/>
</dbReference>
<reference evidence="2 3" key="1">
    <citation type="submission" date="2020-08" db="EMBL/GenBank/DDBJ databases">
        <title>Genome public.</title>
        <authorList>
            <person name="Liu C."/>
            <person name="Sun Q."/>
        </authorList>
    </citation>
    <scope>NUCLEOTIDE SEQUENCE [LARGE SCALE GENOMIC DNA]</scope>
    <source>
        <strain evidence="2 3">NSJ-46</strain>
    </source>
</reference>
<keyword evidence="3" id="KW-1185">Reference proteome</keyword>
<dbReference type="EMBL" id="JACRSZ010000021">
    <property type="protein sequence ID" value="MBC8574398.1"/>
    <property type="molecule type" value="Genomic_DNA"/>
</dbReference>
<keyword evidence="1" id="KW-1133">Transmembrane helix</keyword>
<accession>A0ABR7NDC4</accession>
<evidence type="ECO:0000313" key="2">
    <source>
        <dbReference type="EMBL" id="MBC8574398.1"/>
    </source>
</evidence>
<keyword evidence="1" id="KW-0472">Membrane</keyword>
<evidence type="ECO:0008006" key="4">
    <source>
        <dbReference type="Google" id="ProtNLM"/>
    </source>
</evidence>
<organism evidence="2 3">
    <name type="scientific">Jingyaoa shaoxingensis</name>
    <dbReference type="NCBI Taxonomy" id="2763671"/>
    <lineage>
        <taxon>Bacteria</taxon>
        <taxon>Bacillati</taxon>
        <taxon>Bacillota</taxon>
        <taxon>Clostridia</taxon>
        <taxon>Lachnospirales</taxon>
        <taxon>Lachnospiraceae</taxon>
        <taxon>Jingyaoa</taxon>
    </lineage>
</organism>
<proteinExistence type="predicted"/>
<name>A0ABR7NDC4_9FIRM</name>
<protein>
    <recommendedName>
        <fullName evidence="4">DUF4878 domain-containing protein</fullName>
    </recommendedName>
</protein>
<dbReference type="Proteomes" id="UP000657421">
    <property type="component" value="Unassembled WGS sequence"/>
</dbReference>